<comment type="catalytic activity">
    <reaction evidence="7 8">
        <text>UDP-N-acetyl-alpha-D-muramoyl-L-alanine + D-glutamate + ATP = UDP-N-acetyl-alpha-D-muramoyl-L-alanyl-D-glutamate + ADP + phosphate + H(+)</text>
        <dbReference type="Rhea" id="RHEA:16429"/>
        <dbReference type="ChEBI" id="CHEBI:15378"/>
        <dbReference type="ChEBI" id="CHEBI:29986"/>
        <dbReference type="ChEBI" id="CHEBI:30616"/>
        <dbReference type="ChEBI" id="CHEBI:43474"/>
        <dbReference type="ChEBI" id="CHEBI:83898"/>
        <dbReference type="ChEBI" id="CHEBI:83900"/>
        <dbReference type="ChEBI" id="CHEBI:456216"/>
        <dbReference type="EC" id="6.3.2.9"/>
    </reaction>
</comment>
<keyword evidence="7 8" id="KW-0132">Cell division</keyword>
<comment type="subcellular location">
    <subcellularLocation>
        <location evidence="1 7 8">Cytoplasm</location>
    </subcellularLocation>
</comment>
<dbReference type="AlphaFoldDB" id="A0A7K0FQ39"/>
<dbReference type="Gene3D" id="3.40.1190.10">
    <property type="entry name" value="Mur-like, catalytic domain"/>
    <property type="match status" value="1"/>
</dbReference>
<dbReference type="HAMAP" id="MF_00639">
    <property type="entry name" value="MurD"/>
    <property type="match status" value="1"/>
</dbReference>
<dbReference type="GO" id="GO:0009252">
    <property type="term" value="P:peptidoglycan biosynthetic process"/>
    <property type="evidence" value="ECO:0007669"/>
    <property type="project" value="UniProtKB-UniRule"/>
</dbReference>
<evidence type="ECO:0000256" key="6">
    <source>
        <dbReference type="ARBA" id="ARBA00022840"/>
    </source>
</evidence>
<dbReference type="EMBL" id="WKJI01000003">
    <property type="protein sequence ID" value="MRX48076.1"/>
    <property type="molecule type" value="Genomic_DNA"/>
</dbReference>
<feature type="domain" description="Mur ligase C-terminal" evidence="9">
    <location>
        <begin position="328"/>
        <end position="441"/>
    </location>
</feature>
<dbReference type="PANTHER" id="PTHR43692">
    <property type="entry name" value="UDP-N-ACETYLMURAMOYLALANINE--D-GLUTAMATE LIGASE"/>
    <property type="match status" value="1"/>
</dbReference>
<evidence type="ECO:0000313" key="11">
    <source>
        <dbReference type="EMBL" id="MRX48076.1"/>
    </source>
</evidence>
<dbReference type="InterPro" id="IPR013221">
    <property type="entry name" value="Mur_ligase_cen"/>
</dbReference>
<name>A0A7K0FQ39_9SPHI</name>
<keyword evidence="7 8" id="KW-0131">Cell cycle</keyword>
<keyword evidence="3 7" id="KW-0963">Cytoplasm</keyword>
<evidence type="ECO:0000313" key="12">
    <source>
        <dbReference type="Proteomes" id="UP000462931"/>
    </source>
</evidence>
<evidence type="ECO:0000256" key="7">
    <source>
        <dbReference type="HAMAP-Rule" id="MF_00639"/>
    </source>
</evidence>
<dbReference type="InterPro" id="IPR005762">
    <property type="entry name" value="MurD"/>
</dbReference>
<dbReference type="SUPFAM" id="SSF51984">
    <property type="entry name" value="MurCD N-terminal domain"/>
    <property type="match status" value="1"/>
</dbReference>
<comment type="caution">
    <text evidence="11">The sequence shown here is derived from an EMBL/GenBank/DDBJ whole genome shotgun (WGS) entry which is preliminary data.</text>
</comment>
<keyword evidence="7 8" id="KW-0573">Peptidoglycan synthesis</keyword>
<sequence length="464" mass="51390">MSNKHQDMNPLEQNTTSFNTKRLVVLGAGESGVGAAILAQKHGFDVFVSDFGAIADHYKAELTAFNIPFEENQHTEDLILNATEVVKSPGIPDKAPIIKKLLEKNIPILSEIEFAGRYTKAKTICITGSNGKTTTTLLTYHILKKAGLNVGLAGNIGKSFAKQVAQENFDYYVLEISSFMLDNMYQFKADIAILLNITPDHLDRYNYEMRNYVNSKFRIAQNQTQEDHFIYCADDPETEAVIADFAIKAQIHPFSIKKEVANGAFASGQTITFNLNHSDKLTMSFSDLALQGSHNVYNSMASGIAAKILDLRNATIRESMGDFKNIEHRLEHVAKISGITFINDSKATNVNSTWYALESVNTDVVLIMGGVDKGNDYSMIKDLVKQKVKAIVCLGKDNKAIHDAFEDDVEVIVNTFSAREAVEVAYHLAKKGSTVLLSPACASFDLFKNYEDRGNQFKAAVREL</sequence>
<comment type="function">
    <text evidence="7 8">Cell wall formation. Catalyzes the addition of glutamate to the nucleotide precursor UDP-N-acetylmuramoyl-L-alanine (UMA).</text>
</comment>
<dbReference type="Pfam" id="PF08245">
    <property type="entry name" value="Mur_ligase_M"/>
    <property type="match status" value="1"/>
</dbReference>
<dbReference type="GO" id="GO:0008764">
    <property type="term" value="F:UDP-N-acetylmuramoylalanine-D-glutamate ligase activity"/>
    <property type="evidence" value="ECO:0007669"/>
    <property type="project" value="UniProtKB-UniRule"/>
</dbReference>
<evidence type="ECO:0000256" key="4">
    <source>
        <dbReference type="ARBA" id="ARBA00022598"/>
    </source>
</evidence>
<dbReference type="Gene3D" id="3.90.190.20">
    <property type="entry name" value="Mur ligase, C-terminal domain"/>
    <property type="match status" value="1"/>
</dbReference>
<evidence type="ECO:0000256" key="2">
    <source>
        <dbReference type="ARBA" id="ARBA00004752"/>
    </source>
</evidence>
<reference evidence="11 12" key="1">
    <citation type="submission" date="2019-11" db="EMBL/GenBank/DDBJ databases">
        <authorList>
            <person name="Cheng Q."/>
            <person name="Yang Z."/>
        </authorList>
    </citation>
    <scope>NUCLEOTIDE SEQUENCE [LARGE SCALE GENOMIC DNA]</scope>
    <source>
        <strain evidence="11 12">HX-22-1</strain>
    </source>
</reference>
<dbReference type="SUPFAM" id="SSF53623">
    <property type="entry name" value="MurD-like peptide ligases, catalytic domain"/>
    <property type="match status" value="1"/>
</dbReference>
<dbReference type="Pfam" id="PF02875">
    <property type="entry name" value="Mur_ligase_C"/>
    <property type="match status" value="1"/>
</dbReference>
<protein>
    <recommendedName>
        <fullName evidence="7 8">UDP-N-acetylmuramoylalanine--D-glutamate ligase</fullName>
        <ecNumber evidence="7 8">6.3.2.9</ecNumber>
    </recommendedName>
    <alternativeName>
        <fullName evidence="7">D-glutamic acid-adding enzyme</fullName>
    </alternativeName>
    <alternativeName>
        <fullName evidence="7">UDP-N-acetylmuramoyl-L-alanyl-D-glutamate synthetase</fullName>
    </alternativeName>
</protein>
<dbReference type="GO" id="GO:0008360">
    <property type="term" value="P:regulation of cell shape"/>
    <property type="evidence" value="ECO:0007669"/>
    <property type="project" value="UniProtKB-KW"/>
</dbReference>
<dbReference type="SUPFAM" id="SSF53244">
    <property type="entry name" value="MurD-like peptide ligases, peptide-binding domain"/>
    <property type="match status" value="1"/>
</dbReference>
<comment type="pathway">
    <text evidence="2 7 8">Cell wall biogenesis; peptidoglycan biosynthesis.</text>
</comment>
<keyword evidence="7 8" id="KW-0961">Cell wall biogenesis/degradation</keyword>
<dbReference type="InterPro" id="IPR036615">
    <property type="entry name" value="Mur_ligase_C_dom_sf"/>
</dbReference>
<dbReference type="GO" id="GO:0005737">
    <property type="term" value="C:cytoplasm"/>
    <property type="evidence" value="ECO:0007669"/>
    <property type="project" value="UniProtKB-SubCell"/>
</dbReference>
<organism evidence="11 12">
    <name type="scientific">Pedobacter puniceum</name>
    <dbReference type="NCBI Taxonomy" id="2666136"/>
    <lineage>
        <taxon>Bacteria</taxon>
        <taxon>Pseudomonadati</taxon>
        <taxon>Bacteroidota</taxon>
        <taxon>Sphingobacteriia</taxon>
        <taxon>Sphingobacteriales</taxon>
        <taxon>Sphingobacteriaceae</taxon>
        <taxon>Pedobacter</taxon>
    </lineage>
</organism>
<keyword evidence="5 7" id="KW-0547">Nucleotide-binding</keyword>
<dbReference type="GO" id="GO:0071555">
    <property type="term" value="P:cell wall organization"/>
    <property type="evidence" value="ECO:0007669"/>
    <property type="project" value="UniProtKB-KW"/>
</dbReference>
<feature type="binding site" evidence="7">
    <location>
        <begin position="128"/>
        <end position="134"/>
    </location>
    <ligand>
        <name>ATP</name>
        <dbReference type="ChEBI" id="CHEBI:30616"/>
    </ligand>
</feature>
<dbReference type="InterPro" id="IPR004101">
    <property type="entry name" value="Mur_ligase_C"/>
</dbReference>
<dbReference type="InterPro" id="IPR036565">
    <property type="entry name" value="Mur-like_cat_sf"/>
</dbReference>
<dbReference type="PANTHER" id="PTHR43692:SF1">
    <property type="entry name" value="UDP-N-ACETYLMURAMOYLALANINE--D-GLUTAMATE LIGASE"/>
    <property type="match status" value="1"/>
</dbReference>
<dbReference type="NCBIfam" id="TIGR01087">
    <property type="entry name" value="murD"/>
    <property type="match status" value="1"/>
</dbReference>
<gene>
    <name evidence="7 11" type="primary">murD</name>
    <name evidence="11" type="ORF">GJJ64_12825</name>
</gene>
<dbReference type="Pfam" id="PF21799">
    <property type="entry name" value="MurD-like_N"/>
    <property type="match status" value="1"/>
</dbReference>
<dbReference type="Gene3D" id="3.40.50.720">
    <property type="entry name" value="NAD(P)-binding Rossmann-like Domain"/>
    <property type="match status" value="1"/>
</dbReference>
<comment type="similarity">
    <text evidence="7">Belongs to the MurCDEF family.</text>
</comment>
<proteinExistence type="inferred from homology"/>
<accession>A0A7K0FQ39</accession>
<keyword evidence="7 8" id="KW-0133">Cell shape</keyword>
<evidence type="ECO:0000256" key="8">
    <source>
        <dbReference type="RuleBase" id="RU003664"/>
    </source>
</evidence>
<evidence type="ECO:0000256" key="3">
    <source>
        <dbReference type="ARBA" id="ARBA00022490"/>
    </source>
</evidence>
<keyword evidence="6 7" id="KW-0067">ATP-binding</keyword>
<dbReference type="Proteomes" id="UP000462931">
    <property type="component" value="Unassembled WGS sequence"/>
</dbReference>
<keyword evidence="12" id="KW-1185">Reference proteome</keyword>
<dbReference type="EC" id="6.3.2.9" evidence="7 8"/>
<dbReference type="GO" id="GO:0051301">
    <property type="term" value="P:cell division"/>
    <property type="evidence" value="ECO:0007669"/>
    <property type="project" value="UniProtKB-KW"/>
</dbReference>
<feature type="domain" description="Mur ligase central" evidence="10">
    <location>
        <begin position="126"/>
        <end position="305"/>
    </location>
</feature>
<keyword evidence="4 7" id="KW-0436">Ligase</keyword>
<dbReference type="GO" id="GO:0005524">
    <property type="term" value="F:ATP binding"/>
    <property type="evidence" value="ECO:0007669"/>
    <property type="project" value="UniProtKB-UniRule"/>
</dbReference>
<dbReference type="UniPathway" id="UPA00219"/>
<evidence type="ECO:0000256" key="5">
    <source>
        <dbReference type="ARBA" id="ARBA00022741"/>
    </source>
</evidence>
<evidence type="ECO:0000256" key="1">
    <source>
        <dbReference type="ARBA" id="ARBA00004496"/>
    </source>
</evidence>
<evidence type="ECO:0000259" key="10">
    <source>
        <dbReference type="Pfam" id="PF08245"/>
    </source>
</evidence>
<evidence type="ECO:0000259" key="9">
    <source>
        <dbReference type="Pfam" id="PF02875"/>
    </source>
</evidence>